<feature type="compositionally biased region" description="Pro residues" evidence="2">
    <location>
        <begin position="773"/>
        <end position="782"/>
    </location>
</feature>
<feature type="coiled-coil region" evidence="1">
    <location>
        <begin position="41"/>
        <end position="103"/>
    </location>
</feature>
<evidence type="ECO:0000313" key="5">
    <source>
        <dbReference type="Proteomes" id="UP000582016"/>
    </source>
</evidence>
<dbReference type="OrthoDB" id="5575722at2759"/>
<proteinExistence type="predicted"/>
<evidence type="ECO:0000313" key="4">
    <source>
        <dbReference type="EMBL" id="KAF5557952.1"/>
    </source>
</evidence>
<dbReference type="Pfam" id="PF14661">
    <property type="entry name" value="HAUS6_N"/>
    <property type="match status" value="1"/>
</dbReference>
<keyword evidence="1" id="KW-0175">Coiled coil</keyword>
<feature type="compositionally biased region" description="Basic and acidic residues" evidence="2">
    <location>
        <begin position="7"/>
        <end position="22"/>
    </location>
</feature>
<name>A0A8H5JM51_9HYPO</name>
<evidence type="ECO:0000259" key="3">
    <source>
        <dbReference type="Pfam" id="PF14661"/>
    </source>
</evidence>
<feature type="domain" description="HAUS augmin-like complex subunit 6 N-terminal" evidence="3">
    <location>
        <begin position="269"/>
        <end position="499"/>
    </location>
</feature>
<sequence length="966" mass="108788">MSSAPARIEDTGHPNKRQRVGEHVPTEIKHHVKMSVLQGTNWLLTRENVKLKQRLEEAQNTTSIEAKEKDALKVEIIDLQSRLNQAESEKKQYHDALLKEKEKERSAQLNPILQLAKSKNCQVKIPIENHAQVMDEILPLVPSATQEHINHLLDFVFLGVTDRWSCFRAAYEKRVTDDDAVYRDRCPVHKSPCGLTMMRGGTSISAEKLHKRHFHSRSTFFRHATMAAVQPRTRSARLVAGFNNKSTQHAPATAPSPHVHHGPPALSIFLTNLNLLDLDQHEDWPGIKAQTFASGGSSAQGLKKRVHCVEWALFQLFALWDPDETKKKLKPFFPPLDQTQSVNLRAALLRALEQAKKNGVLGRDAIVRKTMLDECRGERLEEVLAAFSSAVLKHVIAQEVATSGEHTALALGLALEDRGYKSDNTDLNTMVLAHKVAISRILNSKVAANSRFRDFADLLNVKEKGIARRKEVIDALEGGKTISENARREMWRTLRNNWSGNERWMETLLYGDASIKKDGLLGMPFDRVWRRVQQGRLGELEEHSTGLLEQLDTRVRVQRERLQKWQTFRNRLSADQRKPSPSKVKQKEKENGIDFGFGAHEALHLGSASPKKATFGKPKLLNEYEDLVSSLSQELQSTKPQKSSALDFLQRRSSQNTPAINAPAPEPQEEEEEAISELEDEDGFAETPIQSFKSKLDKSRRLPVRPKLAHTDDSFASVSSRARNLRKPSEAEARILRASSVERTSSPEPEDEPAAASPRPEYDVSPQLSPHISPQPSPPASPLPLQESPELMPARPSPTQEMADQILESMDMASPSPVKRRPKPRHTLSLAERTRLTMARGAFDPNDEDIDISPPTSSEPVSAEDPSQTSVDDEFDLIARTRKSMAGFDKARQKAQLDRRRSLRKTKAPPKKEGSYFPKVEEEDMTIITDELMAQEDMEAVFRSRPKIKASPLPSPTKDWDDDEYM</sequence>
<feature type="region of interest" description="Disordered" evidence="2">
    <location>
        <begin position="656"/>
        <end position="918"/>
    </location>
</feature>
<protein>
    <recommendedName>
        <fullName evidence="3">HAUS augmin-like complex subunit 6 N-terminal domain-containing protein</fullName>
    </recommendedName>
</protein>
<feature type="compositionally biased region" description="Basic and acidic residues" evidence="2">
    <location>
        <begin position="889"/>
        <end position="900"/>
    </location>
</feature>
<dbReference type="AlphaFoldDB" id="A0A8H5JM51"/>
<feature type="compositionally biased region" description="Low complexity" evidence="2">
    <location>
        <begin position="754"/>
        <end position="772"/>
    </location>
</feature>
<reference evidence="4 5" key="1">
    <citation type="submission" date="2020-05" db="EMBL/GenBank/DDBJ databases">
        <title>Identification and distribution of gene clusters putatively required for synthesis of sphingolipid metabolism inhibitors in phylogenetically diverse species of the filamentous fungus Fusarium.</title>
        <authorList>
            <person name="Kim H.-S."/>
            <person name="Busman M."/>
            <person name="Brown D.W."/>
            <person name="Divon H."/>
            <person name="Uhlig S."/>
            <person name="Proctor R.H."/>
        </authorList>
    </citation>
    <scope>NUCLEOTIDE SEQUENCE [LARGE SCALE GENOMIC DNA]</scope>
    <source>
        <strain evidence="4 5">NRRL 13617</strain>
    </source>
</reference>
<feature type="region of interest" description="Disordered" evidence="2">
    <location>
        <begin position="943"/>
        <end position="966"/>
    </location>
</feature>
<evidence type="ECO:0000256" key="2">
    <source>
        <dbReference type="SAM" id="MobiDB-lite"/>
    </source>
</evidence>
<accession>A0A8H5JM51</accession>
<evidence type="ECO:0000256" key="1">
    <source>
        <dbReference type="SAM" id="Coils"/>
    </source>
</evidence>
<dbReference type="InterPro" id="IPR028163">
    <property type="entry name" value="HAUS_6_N"/>
</dbReference>
<feature type="region of interest" description="Disordered" evidence="2">
    <location>
        <begin position="1"/>
        <end position="22"/>
    </location>
</feature>
<keyword evidence="5" id="KW-1185">Reference proteome</keyword>
<feature type="compositionally biased region" description="Acidic residues" evidence="2">
    <location>
        <begin position="667"/>
        <end position="684"/>
    </location>
</feature>
<comment type="caution">
    <text evidence="4">The sequence shown here is derived from an EMBL/GenBank/DDBJ whole genome shotgun (WGS) entry which is preliminary data.</text>
</comment>
<feature type="compositionally biased region" description="Polar residues" evidence="2">
    <location>
        <begin position="854"/>
        <end position="870"/>
    </location>
</feature>
<dbReference type="EMBL" id="JAAOAQ010000273">
    <property type="protein sequence ID" value="KAF5557952.1"/>
    <property type="molecule type" value="Genomic_DNA"/>
</dbReference>
<gene>
    <name evidence="4" type="ORF">FPHYL_7547</name>
</gene>
<dbReference type="Proteomes" id="UP000582016">
    <property type="component" value="Unassembled WGS sequence"/>
</dbReference>
<organism evidence="4 5">
    <name type="scientific">Fusarium phyllophilum</name>
    <dbReference type="NCBI Taxonomy" id="47803"/>
    <lineage>
        <taxon>Eukaryota</taxon>
        <taxon>Fungi</taxon>
        <taxon>Dikarya</taxon>
        <taxon>Ascomycota</taxon>
        <taxon>Pezizomycotina</taxon>
        <taxon>Sordariomycetes</taxon>
        <taxon>Hypocreomycetidae</taxon>
        <taxon>Hypocreales</taxon>
        <taxon>Nectriaceae</taxon>
        <taxon>Fusarium</taxon>
        <taxon>Fusarium fujikuroi species complex</taxon>
    </lineage>
</organism>